<comment type="caution">
    <text evidence="1">The sequence shown here is derived from an EMBL/GenBank/DDBJ whole genome shotgun (WGS) entry which is preliminary data.</text>
</comment>
<dbReference type="AlphaFoldDB" id="A0A836CPP5"/>
<dbReference type="InterPro" id="IPR053248">
    <property type="entry name" value="Zinc_finger_MYND_domain"/>
</dbReference>
<dbReference type="PANTHER" id="PTHR46533:SF1">
    <property type="entry name" value="ZINC FINGER MYND DOMAIN-CONTAINING PROTEIN 12"/>
    <property type="match status" value="1"/>
</dbReference>
<evidence type="ECO:0000313" key="2">
    <source>
        <dbReference type="Proteomes" id="UP000664859"/>
    </source>
</evidence>
<evidence type="ECO:0000313" key="1">
    <source>
        <dbReference type="EMBL" id="KAG5191096.1"/>
    </source>
</evidence>
<name>A0A836CPP5_9STRA</name>
<sequence>MGRRSGSRADEGYRIETLNRLAFPKGQNPICELTGLPATIQCVTPHVTLYYATREHAEQAWHGIMRRISPLVGPLRNPAPIIGSKEERERKALVVEMSKKALVDLCQQEASKFLTQGNYELAVPGAIQAIALAFAQDAYGAQSLEMVPAYLLLSQANLGLARLQSAEEFLSLANWVVLRNPDCSSAVRSQLHQNFGKLYRAQGKLDKALQELSSHVYCSSVEVGPEHISTSAGYFLMADVFYTQRKVNTALAFYDKVVDIWYKLLASMCHGSADEVPEEQLAEVPTYPLALALASDALLSETSLQSCILDPSSGPDATVTQQLAEVDASMLLLLVRCWPLTCVHMSCRPQLTCC</sequence>
<dbReference type="OrthoDB" id="674604at2759"/>
<dbReference type="EMBL" id="JAFCMP010000024">
    <property type="protein sequence ID" value="KAG5191096.1"/>
    <property type="molecule type" value="Genomic_DNA"/>
</dbReference>
<accession>A0A836CPP5</accession>
<dbReference type="SUPFAM" id="SSF48452">
    <property type="entry name" value="TPR-like"/>
    <property type="match status" value="1"/>
</dbReference>
<protein>
    <recommendedName>
        <fullName evidence="3">Zinc finger MYND domain-containing protein 12</fullName>
    </recommendedName>
</protein>
<evidence type="ECO:0008006" key="3">
    <source>
        <dbReference type="Google" id="ProtNLM"/>
    </source>
</evidence>
<dbReference type="Gene3D" id="1.25.40.10">
    <property type="entry name" value="Tetratricopeptide repeat domain"/>
    <property type="match status" value="1"/>
</dbReference>
<organism evidence="1 2">
    <name type="scientific">Tribonema minus</name>
    <dbReference type="NCBI Taxonomy" id="303371"/>
    <lineage>
        <taxon>Eukaryota</taxon>
        <taxon>Sar</taxon>
        <taxon>Stramenopiles</taxon>
        <taxon>Ochrophyta</taxon>
        <taxon>PX clade</taxon>
        <taxon>Xanthophyceae</taxon>
        <taxon>Tribonematales</taxon>
        <taxon>Tribonemataceae</taxon>
        <taxon>Tribonema</taxon>
    </lineage>
</organism>
<dbReference type="Proteomes" id="UP000664859">
    <property type="component" value="Unassembled WGS sequence"/>
</dbReference>
<keyword evidence="2" id="KW-1185">Reference proteome</keyword>
<proteinExistence type="predicted"/>
<dbReference type="PANTHER" id="PTHR46533">
    <property type="entry name" value="ZINC FINGER MYND DOMAIN-CONTAINING PROTEIN 12"/>
    <property type="match status" value="1"/>
</dbReference>
<dbReference type="InterPro" id="IPR011990">
    <property type="entry name" value="TPR-like_helical_dom_sf"/>
</dbReference>
<gene>
    <name evidence="1" type="ORF">JKP88DRAFT_160308</name>
</gene>
<reference evidence="1" key="1">
    <citation type="submission" date="2021-02" db="EMBL/GenBank/DDBJ databases">
        <title>First Annotated Genome of the Yellow-green Alga Tribonema minus.</title>
        <authorList>
            <person name="Mahan K.M."/>
        </authorList>
    </citation>
    <scope>NUCLEOTIDE SEQUENCE</scope>
    <source>
        <strain evidence="1">UTEX B ZZ1240</strain>
    </source>
</reference>